<proteinExistence type="predicted"/>
<reference evidence="1 2" key="1">
    <citation type="journal article" date="2020" name="Phytopathology">
        <title>Genome Sequence Resources of Colletotrichum truncatum, C. plurivorum, C. musicola, and C. sojae: Four Species Pathogenic to Soybean (Glycine max).</title>
        <authorList>
            <person name="Rogerio F."/>
            <person name="Boufleur T.R."/>
            <person name="Ciampi-Guillardi M."/>
            <person name="Sukno S.A."/>
            <person name="Thon M.R."/>
            <person name="Massola Junior N.S."/>
            <person name="Baroncelli R."/>
        </authorList>
    </citation>
    <scope>NUCLEOTIDE SEQUENCE [LARGE SCALE GENOMIC DNA]</scope>
    <source>
        <strain evidence="1 2">CMES1059</strain>
    </source>
</reference>
<sequence>MRARHSGEPRQNISYLTPNPVAACHSSTTQITSTQTHPLMLSTSRHAWAKSPLAPCVARSFVRGAATTTRAKLSYARLNQTTPLAKELAKTGLWDPRIEKAIKRAAVGDAKTRQKRRPDPEKRLVPKGDKSRVNIVDEKLCDDILKYLGPTLQRHVGCDLVDINPGAGLWSRKLHDVLQPRSHVLMEPDDDFYRPFLEPILSRPNTQLIPQSGILWKELNQVLKHIPNQTPQSSGRDVPPQRNDTLLVTANLSFFPKRRYRRFESVTQLVLFQLLSSIRSAQLFQKYGLVRMLIWTGADDHKSFISRNVQSRRASAFDAETSCEWMAEVAAKDALLDPTTKDWYVRDRWIEVDSTLATLERMKKNGFEIPEGRKMESTKRAEAYARADGKKYTEEMIPELQRAYLAELEEMERAFAAGEIEQNYKSKDWKRLSFLRSQRARHQEESREFKVLLEEMYELDRLQREGSVPKAELAERDRAWNEKVKLLGKNPMVDFRLVRDNMHVFRQDPPALLWDRRPYEPLAVRAEEFYPTVEATLLDIQPKAMHPLFRETGPESSRAGDILELIQRSLMATSLEPLSSSLERIWPGAGEGILQHCPSLRDSARGGMPGTGQAEICARALNETQWAELLEAFMQWPFRPSYEELIGRLTDDSDDADDDVGGGSSFSADAALS</sequence>
<comment type="caution">
    <text evidence="1">The sequence shown here is derived from an EMBL/GenBank/DDBJ whole genome shotgun (WGS) entry which is preliminary data.</text>
</comment>
<gene>
    <name evidence="1" type="ORF">CTRU02_207920</name>
</gene>
<accession>A0ACC3Z287</accession>
<evidence type="ECO:0000313" key="1">
    <source>
        <dbReference type="EMBL" id="KAL0938189.1"/>
    </source>
</evidence>
<organism evidence="1 2">
    <name type="scientific">Colletotrichum truncatum</name>
    <name type="common">Anthracnose fungus</name>
    <name type="synonym">Colletotrichum capsici</name>
    <dbReference type="NCBI Taxonomy" id="5467"/>
    <lineage>
        <taxon>Eukaryota</taxon>
        <taxon>Fungi</taxon>
        <taxon>Dikarya</taxon>
        <taxon>Ascomycota</taxon>
        <taxon>Pezizomycotina</taxon>
        <taxon>Sordariomycetes</taxon>
        <taxon>Hypocreomycetidae</taxon>
        <taxon>Glomerellales</taxon>
        <taxon>Glomerellaceae</taxon>
        <taxon>Colletotrichum</taxon>
        <taxon>Colletotrichum truncatum species complex</taxon>
    </lineage>
</organism>
<dbReference type="EMBL" id="VUJX02000004">
    <property type="protein sequence ID" value="KAL0938189.1"/>
    <property type="molecule type" value="Genomic_DNA"/>
</dbReference>
<dbReference type="Proteomes" id="UP000805649">
    <property type="component" value="Unassembled WGS sequence"/>
</dbReference>
<name>A0ACC3Z287_COLTU</name>
<evidence type="ECO:0000313" key="2">
    <source>
        <dbReference type="Proteomes" id="UP000805649"/>
    </source>
</evidence>
<protein>
    <submittedName>
        <fullName evidence="1">Uncharacterized protein</fullName>
    </submittedName>
</protein>
<keyword evidence="2" id="KW-1185">Reference proteome</keyword>